<dbReference type="CDD" id="cd16913">
    <property type="entry name" value="YkuD_like"/>
    <property type="match status" value="1"/>
</dbReference>
<evidence type="ECO:0000256" key="5">
    <source>
        <dbReference type="ARBA" id="ARBA00023316"/>
    </source>
</evidence>
<evidence type="ECO:0000256" key="4">
    <source>
        <dbReference type="ARBA" id="ARBA00022984"/>
    </source>
</evidence>
<organism evidence="8 9">
    <name type="scientific">Ligilactobacillus ruminis</name>
    <dbReference type="NCBI Taxonomy" id="1623"/>
    <lineage>
        <taxon>Bacteria</taxon>
        <taxon>Bacillati</taxon>
        <taxon>Bacillota</taxon>
        <taxon>Bacilli</taxon>
        <taxon>Lactobacillales</taxon>
        <taxon>Lactobacillaceae</taxon>
        <taxon>Ligilactobacillus</taxon>
    </lineage>
</organism>
<feature type="domain" description="L,D-TPase catalytic" evidence="7">
    <location>
        <begin position="339"/>
        <end position="465"/>
    </location>
</feature>
<evidence type="ECO:0000256" key="1">
    <source>
        <dbReference type="ARBA" id="ARBA00004752"/>
    </source>
</evidence>
<evidence type="ECO:0000256" key="6">
    <source>
        <dbReference type="PROSITE-ProRule" id="PRU01373"/>
    </source>
</evidence>
<protein>
    <submittedName>
        <fullName evidence="8">Peptidoglycan binding domain-containing protein</fullName>
    </submittedName>
</protein>
<keyword evidence="2" id="KW-0808">Transferase</keyword>
<dbReference type="InterPro" id="IPR005490">
    <property type="entry name" value="LD_TPept_cat_dom"/>
</dbReference>
<dbReference type="Pfam" id="PF03734">
    <property type="entry name" value="YkuD"/>
    <property type="match status" value="1"/>
</dbReference>
<dbReference type="InterPro" id="IPR038054">
    <property type="entry name" value="LD_TPept-like_central_sf"/>
</dbReference>
<comment type="pathway">
    <text evidence="1 6">Cell wall biogenesis; peptidoglycan biosynthesis.</text>
</comment>
<dbReference type="SUPFAM" id="SSF141523">
    <property type="entry name" value="L,D-transpeptidase catalytic domain-like"/>
    <property type="match status" value="1"/>
</dbReference>
<dbReference type="PANTHER" id="PTHR30582:SF33">
    <property type="entry name" value="EXPORTED PROTEIN"/>
    <property type="match status" value="1"/>
</dbReference>
<comment type="caution">
    <text evidence="8">The sequence shown here is derived from an EMBL/GenBank/DDBJ whole genome shotgun (WGS) entry which is preliminary data.</text>
</comment>
<dbReference type="InterPro" id="IPR022029">
    <property type="entry name" value="YoaR-like_PG-bd"/>
</dbReference>
<evidence type="ECO:0000313" key="8">
    <source>
        <dbReference type="EMBL" id="SEM96630.1"/>
    </source>
</evidence>
<feature type="active site" description="Nucleophile" evidence="6">
    <location>
        <position position="441"/>
    </location>
</feature>
<proteinExistence type="predicted"/>
<reference evidence="8 9" key="1">
    <citation type="submission" date="2016-10" db="EMBL/GenBank/DDBJ databases">
        <authorList>
            <person name="Varghese N."/>
            <person name="Submissions S."/>
        </authorList>
    </citation>
    <scope>NUCLEOTIDE SEQUENCE [LARGE SCALE GENOMIC DNA]</scope>
    <source>
        <strain evidence="8 9">WC1T17</strain>
    </source>
</reference>
<evidence type="ECO:0000313" key="9">
    <source>
        <dbReference type="Proteomes" id="UP000182089"/>
    </source>
</evidence>
<evidence type="ECO:0000256" key="2">
    <source>
        <dbReference type="ARBA" id="ARBA00022679"/>
    </source>
</evidence>
<dbReference type="Gene3D" id="2.40.440.10">
    <property type="entry name" value="L,D-transpeptidase catalytic domain-like"/>
    <property type="match status" value="1"/>
</dbReference>
<accession>A0ABY1AE90</accession>
<keyword evidence="4 6" id="KW-0573">Peptidoglycan synthesis</keyword>
<keyword evidence="5 6" id="KW-0961">Cell wall biogenesis/degradation</keyword>
<dbReference type="EMBL" id="FOCC01000016">
    <property type="protein sequence ID" value="SEM96630.1"/>
    <property type="molecule type" value="Genomic_DNA"/>
</dbReference>
<dbReference type="Gene3D" id="3.10.20.800">
    <property type="match status" value="1"/>
</dbReference>
<dbReference type="InterPro" id="IPR038063">
    <property type="entry name" value="Transpep_catalytic_dom"/>
</dbReference>
<evidence type="ECO:0000259" key="7">
    <source>
        <dbReference type="PROSITE" id="PS52029"/>
    </source>
</evidence>
<dbReference type="Proteomes" id="UP000182089">
    <property type="component" value="Unassembled WGS sequence"/>
</dbReference>
<sequence length="465" mass="51645">MNEKSKKIWLAAEVAALVLAGGAGLMWRHQANHFNKNITINEVDVGGLTAKEAIKKLKKVTLDNTVYVGDKVIYQGQKTSAGFTNADLNKVQAALKKQRTFFPSSSKKNYQVTPNKLSNYRKETLRQAVESALNQENTKRKQAVDAYAVMKYGKVTTVAAKKGNQYDVAKIMKAYDKQVANPSIKLAAAIKQPLPASSKAVQNEVSQLKKLSDNETQYKVQNTTYNLTVAEMADEVRYTNGKYVYNNVTTLSNKLNTINKTHATLDKTVSFKTTGGRTINVQAQSYGWGIDTDAAKTSVETAWEKGSKQINAKEDIYGRGYYTYGLGYDTLTNNGIGNTYAEVSISEQKAWFYRNGKLVYTANTLVTGKVSSNEDTPKGIWYIMYKQSPSTLKGTHDDGSSYSVQVKYWAQFTNSGCGFHDATWRTNWAKTAYLKDGSNGCVNLKLDEAKTVYSVLDVHEPVIVY</sequence>
<dbReference type="InterPro" id="IPR050979">
    <property type="entry name" value="LD-transpeptidase"/>
</dbReference>
<feature type="active site" description="Proton donor/acceptor" evidence="6">
    <location>
        <position position="420"/>
    </location>
</feature>
<gene>
    <name evidence="8" type="ORF">SAMN05216431_11638</name>
</gene>
<evidence type="ECO:0000256" key="3">
    <source>
        <dbReference type="ARBA" id="ARBA00022960"/>
    </source>
</evidence>
<name>A0ABY1AE90_9LACO</name>
<dbReference type="Pfam" id="PF12229">
    <property type="entry name" value="PG_binding_4"/>
    <property type="match status" value="1"/>
</dbReference>
<dbReference type="SUPFAM" id="SSF143985">
    <property type="entry name" value="L,D-transpeptidase pre-catalytic domain-like"/>
    <property type="match status" value="1"/>
</dbReference>
<dbReference type="PROSITE" id="PS52029">
    <property type="entry name" value="LD_TPASE"/>
    <property type="match status" value="1"/>
</dbReference>
<keyword evidence="3 6" id="KW-0133">Cell shape</keyword>
<dbReference type="PANTHER" id="PTHR30582">
    <property type="entry name" value="L,D-TRANSPEPTIDASE"/>
    <property type="match status" value="1"/>
</dbReference>